<gene>
    <name evidence="1" type="ORF">LUCI_2709</name>
</gene>
<dbReference type="InterPro" id="IPR002187">
    <property type="entry name" value="N-reg_PII"/>
</dbReference>
<dbReference type="PANTHER" id="PTHR30115:SF11">
    <property type="entry name" value="NITROGEN REGULATORY PROTEIN P-II HOMOLOG"/>
    <property type="match status" value="1"/>
</dbReference>
<sequence length="136" mass="14875">MKEIIAVVRMDKTGATKRALVEAGAAGFTAFKVLGRGKLVEDKAVIADRKADLMARAYAEDDQETERLIEGFLDGTRLFPRRLFTVMAQDDAVPQIVDAIIRANKTDKKVGDGKIFVLPVLDLVRVRTGESGDNAI</sequence>
<reference evidence="1 2" key="1">
    <citation type="submission" date="2018-06" db="EMBL/GenBank/DDBJ databases">
        <authorList>
            <person name="Strepis N."/>
        </authorList>
    </citation>
    <scope>NUCLEOTIDE SEQUENCE [LARGE SCALE GENOMIC DNA]</scope>
    <source>
        <strain evidence="1">LUCI</strain>
    </source>
</reference>
<dbReference type="RefSeq" id="WP_122628395.1">
    <property type="nucleotide sequence ID" value="NZ_UPPP01000074.1"/>
</dbReference>
<protein>
    <submittedName>
        <fullName evidence="1">Nitrogen regulatory protein pii</fullName>
    </submittedName>
</protein>
<dbReference type="PROSITE" id="PS51343">
    <property type="entry name" value="PII_GLNB_DOM"/>
    <property type="match status" value="1"/>
</dbReference>
<dbReference type="SMART" id="SM00938">
    <property type="entry name" value="P-II"/>
    <property type="match status" value="1"/>
</dbReference>
<dbReference type="AlphaFoldDB" id="A0A498R953"/>
<accession>A0A498R953</accession>
<dbReference type="Gene3D" id="3.30.70.120">
    <property type="match status" value="1"/>
</dbReference>
<dbReference type="InterPro" id="IPR015867">
    <property type="entry name" value="N-reg_PII/ATP_PRibTrfase_C"/>
</dbReference>
<keyword evidence="2" id="KW-1185">Reference proteome</keyword>
<name>A0A498R953_9FIRM</name>
<dbReference type="EMBL" id="UPPP01000074">
    <property type="protein sequence ID" value="VBB07460.1"/>
    <property type="molecule type" value="Genomic_DNA"/>
</dbReference>
<dbReference type="PANTHER" id="PTHR30115">
    <property type="entry name" value="NITROGEN REGULATORY PROTEIN P-II"/>
    <property type="match status" value="1"/>
</dbReference>
<dbReference type="Pfam" id="PF00543">
    <property type="entry name" value="P-II"/>
    <property type="match status" value="1"/>
</dbReference>
<evidence type="ECO:0000313" key="1">
    <source>
        <dbReference type="EMBL" id="VBB07460.1"/>
    </source>
</evidence>
<evidence type="ECO:0000313" key="2">
    <source>
        <dbReference type="Proteomes" id="UP000277811"/>
    </source>
</evidence>
<dbReference type="GO" id="GO:0006808">
    <property type="term" value="P:regulation of nitrogen utilization"/>
    <property type="evidence" value="ECO:0007669"/>
    <property type="project" value="InterPro"/>
</dbReference>
<dbReference type="InterPro" id="IPR011322">
    <property type="entry name" value="N-reg_PII-like_a/b"/>
</dbReference>
<dbReference type="OrthoDB" id="9802729at2"/>
<dbReference type="SUPFAM" id="SSF54913">
    <property type="entry name" value="GlnB-like"/>
    <property type="match status" value="1"/>
</dbReference>
<dbReference type="Proteomes" id="UP000277811">
    <property type="component" value="Unassembled WGS sequence"/>
</dbReference>
<proteinExistence type="predicted"/>
<organism evidence="1 2">
    <name type="scientific">Lucifera butyrica</name>
    <dbReference type="NCBI Taxonomy" id="1351585"/>
    <lineage>
        <taxon>Bacteria</taxon>
        <taxon>Bacillati</taxon>
        <taxon>Bacillota</taxon>
        <taxon>Negativicutes</taxon>
        <taxon>Veillonellales</taxon>
        <taxon>Veillonellaceae</taxon>
        <taxon>Lucifera</taxon>
    </lineage>
</organism>
<dbReference type="GO" id="GO:0005524">
    <property type="term" value="F:ATP binding"/>
    <property type="evidence" value="ECO:0007669"/>
    <property type="project" value="TreeGrafter"/>
</dbReference>
<dbReference type="GO" id="GO:0005829">
    <property type="term" value="C:cytosol"/>
    <property type="evidence" value="ECO:0007669"/>
    <property type="project" value="TreeGrafter"/>
</dbReference>
<dbReference type="GO" id="GO:0030234">
    <property type="term" value="F:enzyme regulator activity"/>
    <property type="evidence" value="ECO:0007669"/>
    <property type="project" value="InterPro"/>
</dbReference>